<dbReference type="SUPFAM" id="SSF69369">
    <property type="entry name" value="Cloacin translocation domain"/>
    <property type="match status" value="1"/>
</dbReference>
<sequence length="600" mass="64383">MDISYKAAYAAKLLEAEIQLLNGQVATLKISLAEAQAQDPAHLAAEEQKKELEALAYWANRYNTGKDPIVKQYNLNKANVEGNVQAKLDAVGASQAPPDGTPLDWINKAIESVTQVLNQEYEQQKSYNAVLANYPGVDFKNSDLKNFLERTRDKQLDPEVAFAQEMQAIQAAYAADVMNDEFNSLQGRLPILNAAKAEAQRVAAEAIEQARLAAEAEAKRVADEQARVAAETIRTANTFRAPGPASSVVPVVMTSAGTIAVIEAAAVTLQAAIRSAIAALTSLAAGTASGLLVGVSALVYSPKLANGELPERYAFSTPLSDLAPEHGQDLPAIAAASGTVDLPVRISSKTAADGQSEVIVVKTDGVTVPSKVRVVAATYNAEQNVYSVTTGDVPPRTLTWTPIVNPGNSSTTSPAEQPIPPVYTGATVTPVEGRIDTFPAVVEAGFDDFITVFPADSGLPPIYVMFRDRREGAGVATGTGQPVTGIWLDTASQGEGVPIPSQIADQLRGKEFKNFRDFREAFWKAVANDPELAKQFDPGSLAAMRKGYSAFVRKAERVGGRRKYELHHKQYISLSGDVYNIDNVNVITPKRHIETHQENK</sequence>
<evidence type="ECO:0000256" key="1">
    <source>
        <dbReference type="ARBA" id="ARBA00006811"/>
    </source>
</evidence>
<organism evidence="10 11">
    <name type="scientific">Pseudomonas fluorescens</name>
    <dbReference type="NCBI Taxonomy" id="294"/>
    <lineage>
        <taxon>Bacteria</taxon>
        <taxon>Pseudomonadati</taxon>
        <taxon>Pseudomonadota</taxon>
        <taxon>Gammaproteobacteria</taxon>
        <taxon>Pseudomonadales</taxon>
        <taxon>Pseudomonadaceae</taxon>
        <taxon>Pseudomonas</taxon>
    </lineage>
</organism>
<dbReference type="GO" id="GO:0004519">
    <property type="term" value="F:endonuclease activity"/>
    <property type="evidence" value="ECO:0007669"/>
    <property type="project" value="UniProtKB-KW"/>
</dbReference>
<keyword evidence="8" id="KW-0175">Coiled coil</keyword>
<dbReference type="GO" id="GO:0005102">
    <property type="term" value="F:signaling receptor binding"/>
    <property type="evidence" value="ECO:0007669"/>
    <property type="project" value="InterPro"/>
</dbReference>
<dbReference type="Gene3D" id="3.90.540.10">
    <property type="entry name" value="Colicin/pyocin, DNase domain"/>
    <property type="match status" value="1"/>
</dbReference>
<name>A0A327MXB5_PSEFL</name>
<dbReference type="Pfam" id="PF06958">
    <property type="entry name" value="Pyocin_S"/>
    <property type="match status" value="1"/>
</dbReference>
<accession>A0A327MXB5</accession>
<dbReference type="InterPro" id="IPR036302">
    <property type="entry name" value="Pyosin/cloacin_T_dom_sf"/>
</dbReference>
<dbReference type="GO" id="GO:0016787">
    <property type="term" value="F:hydrolase activity"/>
    <property type="evidence" value="ECO:0007669"/>
    <property type="project" value="UniProtKB-KW"/>
</dbReference>
<dbReference type="SUPFAM" id="SSF54060">
    <property type="entry name" value="His-Me finger endonucleases"/>
    <property type="match status" value="1"/>
</dbReference>
<evidence type="ECO:0000313" key="10">
    <source>
        <dbReference type="EMBL" id="RAI66544.1"/>
    </source>
</evidence>
<comment type="similarity">
    <text evidence="1">Belongs to the colicin/pyosin nuclease family.</text>
</comment>
<dbReference type="GO" id="GO:0031640">
    <property type="term" value="P:killing of cells of another organism"/>
    <property type="evidence" value="ECO:0007669"/>
    <property type="project" value="UniProtKB-KW"/>
</dbReference>
<dbReference type="EMBL" id="QLIN01000010">
    <property type="protein sequence ID" value="RAI66544.1"/>
    <property type="molecule type" value="Genomic_DNA"/>
</dbReference>
<evidence type="ECO:0000313" key="11">
    <source>
        <dbReference type="Proteomes" id="UP000249493"/>
    </source>
</evidence>
<keyword evidence="2" id="KW-0929">Antimicrobial</keyword>
<dbReference type="Pfam" id="PF21431">
    <property type="entry name" value="Col-Pyo_DNase"/>
    <property type="match status" value="1"/>
</dbReference>
<dbReference type="PRINTS" id="PR01300">
    <property type="entry name" value="PYOCINKILLER"/>
</dbReference>
<evidence type="ECO:0000259" key="9">
    <source>
        <dbReference type="Pfam" id="PF06958"/>
    </source>
</evidence>
<protein>
    <submittedName>
        <fullName evidence="10">HNH nuclease</fullName>
    </submittedName>
</protein>
<dbReference type="InterPro" id="IPR037146">
    <property type="entry name" value="Colicin/pyocin_DNase_dom_sf"/>
</dbReference>
<dbReference type="InterPro" id="IPR044925">
    <property type="entry name" value="His-Me_finger_sf"/>
</dbReference>
<evidence type="ECO:0000256" key="5">
    <source>
        <dbReference type="ARBA" id="ARBA00022801"/>
    </source>
</evidence>
<evidence type="ECO:0000256" key="4">
    <source>
        <dbReference type="ARBA" id="ARBA00022759"/>
    </source>
</evidence>
<comment type="caution">
    <text evidence="10">The sequence shown here is derived from an EMBL/GenBank/DDBJ whole genome shotgun (WGS) entry which is preliminary data.</text>
</comment>
<evidence type="ECO:0000256" key="2">
    <source>
        <dbReference type="ARBA" id="ARBA00022529"/>
    </source>
</evidence>
<dbReference type="Proteomes" id="UP000249493">
    <property type="component" value="Unassembled WGS sequence"/>
</dbReference>
<evidence type="ECO:0000256" key="7">
    <source>
        <dbReference type="ARBA" id="ARBA00023048"/>
    </source>
</evidence>
<gene>
    <name evidence="10" type="ORF">DOZ80_21755</name>
</gene>
<dbReference type="GO" id="GO:0042742">
    <property type="term" value="P:defense response to bacterium"/>
    <property type="evidence" value="ECO:0007669"/>
    <property type="project" value="UniProtKB-KW"/>
</dbReference>
<dbReference type="GO" id="GO:0019835">
    <property type="term" value="P:cytolysis"/>
    <property type="evidence" value="ECO:0007669"/>
    <property type="project" value="InterPro"/>
</dbReference>
<feature type="coiled-coil region" evidence="8">
    <location>
        <begin position="11"/>
        <end position="38"/>
    </location>
</feature>
<keyword evidence="3" id="KW-0540">Nuclease</keyword>
<evidence type="ECO:0000256" key="3">
    <source>
        <dbReference type="ARBA" id="ARBA00022722"/>
    </source>
</evidence>
<dbReference type="InterPro" id="IPR003060">
    <property type="entry name" value="Pyocin_killer"/>
</dbReference>
<dbReference type="InterPro" id="IPR016128">
    <property type="entry name" value="Pyosin/cloacin_T_dom"/>
</dbReference>
<reference evidence="10 11" key="1">
    <citation type="submission" date="2018-06" db="EMBL/GenBank/DDBJ databases">
        <authorList>
            <person name="Zhirakovskaya E."/>
        </authorList>
    </citation>
    <scope>NUCLEOTIDE SEQUENCE [LARGE SCALE GENOMIC DNA]</scope>
    <source>
        <strain evidence="10 11">LY3</strain>
    </source>
</reference>
<proteinExistence type="inferred from homology"/>
<keyword evidence="5" id="KW-0378">Hydrolase</keyword>
<keyword evidence="6" id="KW-0044">Antibiotic</keyword>
<keyword evidence="4" id="KW-0255">Endonuclease</keyword>
<feature type="domain" description="Pyosin/cloacin translocation" evidence="9">
    <location>
        <begin position="331"/>
        <end position="465"/>
    </location>
</feature>
<dbReference type="AlphaFoldDB" id="A0A327MXB5"/>
<evidence type="ECO:0000256" key="8">
    <source>
        <dbReference type="SAM" id="Coils"/>
    </source>
</evidence>
<keyword evidence="7" id="KW-0078">Bacteriocin</keyword>
<evidence type="ECO:0000256" key="6">
    <source>
        <dbReference type="ARBA" id="ARBA00023022"/>
    </source>
</evidence>